<name>A0A5J5FVL7_9GAMM</name>
<proteinExistence type="predicted"/>
<dbReference type="EMBL" id="VYKJ01000011">
    <property type="protein sequence ID" value="KAA8997388.1"/>
    <property type="molecule type" value="Genomic_DNA"/>
</dbReference>
<dbReference type="RefSeq" id="WP_150436611.1">
    <property type="nucleotide sequence ID" value="NZ_VYKJ01000011.1"/>
</dbReference>
<keyword evidence="2" id="KW-1185">Reference proteome</keyword>
<evidence type="ECO:0000313" key="2">
    <source>
        <dbReference type="Proteomes" id="UP000335415"/>
    </source>
</evidence>
<dbReference type="InterPro" id="IPR022574">
    <property type="entry name" value="DUF2623"/>
</dbReference>
<dbReference type="Pfam" id="PF11115">
    <property type="entry name" value="DUF2623"/>
    <property type="match status" value="1"/>
</dbReference>
<sequence>MNNHFGNGIQAGLQAQQPISPHEISQYCPDYRRGYVCGYAWQLAESRNDRQQAAFEAGILSRRYGLDRDRVAEFFTEYGNPHTVHFFYAGYDSADD</sequence>
<protein>
    <submittedName>
        <fullName evidence="1">DUF2623 domain-containing protein</fullName>
    </submittedName>
</protein>
<gene>
    <name evidence="1" type="ORF">FJU30_19345</name>
</gene>
<organism evidence="1 2">
    <name type="scientific">Affinibrenneria salicis</name>
    <dbReference type="NCBI Taxonomy" id="2590031"/>
    <lineage>
        <taxon>Bacteria</taxon>
        <taxon>Pseudomonadati</taxon>
        <taxon>Pseudomonadota</taxon>
        <taxon>Gammaproteobacteria</taxon>
        <taxon>Enterobacterales</taxon>
        <taxon>Pectobacteriaceae</taxon>
        <taxon>Affinibrenneria</taxon>
    </lineage>
</organism>
<accession>A0A5J5FVL7</accession>
<dbReference type="Proteomes" id="UP000335415">
    <property type="component" value="Unassembled WGS sequence"/>
</dbReference>
<dbReference type="AlphaFoldDB" id="A0A5J5FVL7"/>
<comment type="caution">
    <text evidence="1">The sequence shown here is derived from an EMBL/GenBank/DDBJ whole genome shotgun (WGS) entry which is preliminary data.</text>
</comment>
<dbReference type="OrthoDB" id="6412871at2"/>
<evidence type="ECO:0000313" key="1">
    <source>
        <dbReference type="EMBL" id="KAA8997388.1"/>
    </source>
</evidence>
<reference evidence="1 2" key="1">
    <citation type="submission" date="2019-09" db="EMBL/GenBank/DDBJ databases">
        <authorList>
            <person name="Li Y."/>
        </authorList>
    </citation>
    <scope>NUCLEOTIDE SEQUENCE [LARGE SCALE GENOMIC DNA]</scope>
    <source>
        <strain evidence="1 2">L3-3HA</strain>
    </source>
</reference>